<dbReference type="PANTHER" id="PTHR32282:SF32">
    <property type="entry name" value="PENICILLIN-BINDING PROTEIN 2A"/>
    <property type="match status" value="1"/>
</dbReference>
<keyword evidence="5" id="KW-0808">Transferase</keyword>
<dbReference type="RefSeq" id="WP_204695900.1">
    <property type="nucleotide sequence ID" value="NZ_JAFBEC010000002.1"/>
</dbReference>
<evidence type="ECO:0000259" key="18">
    <source>
        <dbReference type="Pfam" id="PF00905"/>
    </source>
</evidence>
<evidence type="ECO:0000256" key="3">
    <source>
        <dbReference type="ARBA" id="ARBA00022670"/>
    </source>
</evidence>
<sequence length="945" mass="104113">MKSRIQQLNNWLDSLRDKRYIQRINLTSLVLWNLFIIITVTLLLGTTFVGAAGAGYFVSLVEGEPEYTEAQMKEEVYNYEETSEVYFANDVYLGELPSILERREVELENVSDYVQAALISTEDEYFYEHNGIVPKAIMRATFQEFVDTGMQTGGSTLTQQIVKNQMLSSEVSFDRKAREMMIAMRLENYLDKDDILEAYLNIVPFGRNAGGTQIAGIQAAANGIFDVDASELNLPQSAFIAGIPQNPFSYTPFDGNGDLKEDLTAGLSRMNTVLYRMVDAGMITVEEYEEARDYDIVSDFTDSAPRNSFERYPYITNELERRAIPILRDYFLDKDGVDLSEYESEERESIRSEYYARAETQLRLGGYRIHSTINKDIYDAMEEAVENGNLFGPNSNDGLIEQVGAVMQDNETGAILSFVGGRDFEEESFNLATQARRSVGSTVKPLMPFASAMERGIVQPGVVVPDVPTNYRGGGTFSNFGGGYAGIPSVRDTITNSRNTPSVRTLWELPEEETYDELLQLGYRPQEDHMLQSYALGSFTATVEQNTNALSTLATGGTRNHSYMIDRIETHTGEVIYEHESEQTEVFSPQTAYLAIDMMRDVVSSGTASRIPGLTNFGGDWAGKTGTSQYTYDYWFVGMNPKVSFGVWLGYSEHRSLQGDYAPRNQRLWATLMNAAVEADSDAVLTDDRFSQPDGIVRQSICGISGLLPSQACYDAGLVNTDLFNSAHLPSEYDDSLSGTRYVTISGQSYLAYDDTPSEFTDTGFSVNSTFFSGVDISNYLPESLSGNLVPERDAPIVDGNPSEVTGVSSSGGTISWAQHGAGDIVGYRIYTASGEHVASVKGNTTTSYSGVSSGQSYYVAAVDTLGRQSGASSVTETEPDEPIEEEEPPESDLPEEDTPSEGDNGNGEDTEPPEETPPNGDDGDDEPTEPEPEPEPDDPPTTDT</sequence>
<feature type="compositionally biased region" description="Acidic residues" evidence="16">
    <location>
        <begin position="922"/>
        <end position="945"/>
    </location>
</feature>
<name>A0ABS2P965_9BACL</name>
<comment type="caution">
    <text evidence="20">The sequence shown here is derived from an EMBL/GenBank/DDBJ whole genome shotgun (WGS) entry which is preliminary data.</text>
</comment>
<organism evidence="20 21">
    <name type="scientific">Geomicrobium sediminis</name>
    <dbReference type="NCBI Taxonomy" id="1347788"/>
    <lineage>
        <taxon>Bacteria</taxon>
        <taxon>Bacillati</taxon>
        <taxon>Bacillota</taxon>
        <taxon>Bacilli</taxon>
        <taxon>Bacillales</taxon>
        <taxon>Geomicrobium</taxon>
    </lineage>
</organism>
<dbReference type="PANTHER" id="PTHR32282">
    <property type="entry name" value="BINDING PROTEIN TRANSPEPTIDASE, PUTATIVE-RELATED"/>
    <property type="match status" value="1"/>
</dbReference>
<dbReference type="EMBL" id="JAFBEC010000002">
    <property type="protein sequence ID" value="MBM7631857.1"/>
    <property type="molecule type" value="Genomic_DNA"/>
</dbReference>
<proteinExistence type="predicted"/>
<evidence type="ECO:0000313" key="21">
    <source>
        <dbReference type="Proteomes" id="UP000741863"/>
    </source>
</evidence>
<dbReference type="Pfam" id="PF00912">
    <property type="entry name" value="Transgly"/>
    <property type="match status" value="1"/>
</dbReference>
<comment type="catalytic activity">
    <reaction evidence="15">
        <text>[GlcNAc-(1-&gt;4)-Mur2Ac(oyl-L-Ala-gamma-D-Glu-L-Lys-D-Ala-D-Ala)](n)-di-trans,octa-cis-undecaprenyl diphosphate + beta-D-GlcNAc-(1-&gt;4)-Mur2Ac(oyl-L-Ala-gamma-D-Glu-L-Lys-D-Ala-D-Ala)-di-trans,octa-cis-undecaprenyl diphosphate = [GlcNAc-(1-&gt;4)-Mur2Ac(oyl-L-Ala-gamma-D-Glu-L-Lys-D-Ala-D-Ala)](n+1)-di-trans,octa-cis-undecaprenyl diphosphate + di-trans,octa-cis-undecaprenyl diphosphate + H(+)</text>
        <dbReference type="Rhea" id="RHEA:23708"/>
        <dbReference type="Rhea" id="RHEA-COMP:9602"/>
        <dbReference type="Rhea" id="RHEA-COMP:9603"/>
        <dbReference type="ChEBI" id="CHEBI:15378"/>
        <dbReference type="ChEBI" id="CHEBI:58405"/>
        <dbReference type="ChEBI" id="CHEBI:60033"/>
        <dbReference type="ChEBI" id="CHEBI:78435"/>
        <dbReference type="EC" id="2.4.99.28"/>
    </reaction>
</comment>
<keyword evidence="7" id="KW-0378">Hydrolase</keyword>
<keyword evidence="10 17" id="KW-1133">Transmembrane helix</keyword>
<dbReference type="Proteomes" id="UP000741863">
    <property type="component" value="Unassembled WGS sequence"/>
</dbReference>
<evidence type="ECO:0000256" key="2">
    <source>
        <dbReference type="ARBA" id="ARBA00022645"/>
    </source>
</evidence>
<evidence type="ECO:0000256" key="10">
    <source>
        <dbReference type="ARBA" id="ARBA00022989"/>
    </source>
</evidence>
<evidence type="ECO:0000256" key="4">
    <source>
        <dbReference type="ARBA" id="ARBA00022676"/>
    </source>
</evidence>
<dbReference type="InterPro" id="IPR001460">
    <property type="entry name" value="PCN-bd_Tpept"/>
</dbReference>
<keyword evidence="9" id="KW-0573">Peptidoglycan synthesis</keyword>
<dbReference type="InterPro" id="IPR050396">
    <property type="entry name" value="Glycosyltr_51/Transpeptidase"/>
</dbReference>
<dbReference type="SUPFAM" id="SSF53955">
    <property type="entry name" value="Lysozyme-like"/>
    <property type="match status" value="1"/>
</dbReference>
<evidence type="ECO:0000259" key="19">
    <source>
        <dbReference type="Pfam" id="PF00912"/>
    </source>
</evidence>
<dbReference type="Gene3D" id="1.10.3810.10">
    <property type="entry name" value="Biosynthetic peptidoglycan transglycosylase-like"/>
    <property type="match status" value="1"/>
</dbReference>
<keyword evidence="4" id="KW-0328">Glycosyltransferase</keyword>
<evidence type="ECO:0000256" key="11">
    <source>
        <dbReference type="ARBA" id="ARBA00023136"/>
    </source>
</evidence>
<evidence type="ECO:0000256" key="7">
    <source>
        <dbReference type="ARBA" id="ARBA00022801"/>
    </source>
</evidence>
<evidence type="ECO:0000256" key="16">
    <source>
        <dbReference type="SAM" id="MobiDB-lite"/>
    </source>
</evidence>
<gene>
    <name evidence="20" type="ORF">JOD17_000949</name>
</gene>
<evidence type="ECO:0000256" key="14">
    <source>
        <dbReference type="ARBA" id="ARBA00034000"/>
    </source>
</evidence>
<keyword evidence="13" id="KW-0961">Cell wall biogenesis/degradation</keyword>
<accession>A0ABS2P965</accession>
<keyword evidence="11 17" id="KW-0472">Membrane</keyword>
<dbReference type="Pfam" id="PF00905">
    <property type="entry name" value="Transpeptidase"/>
    <property type="match status" value="1"/>
</dbReference>
<dbReference type="InterPro" id="IPR013783">
    <property type="entry name" value="Ig-like_fold"/>
</dbReference>
<comment type="catalytic activity">
    <reaction evidence="14">
        <text>Preferential cleavage: (Ac)2-L-Lys-D-Ala-|-D-Ala. Also transpeptidation of peptidyl-alanyl moieties that are N-acyl substituents of D-alanine.</text>
        <dbReference type="EC" id="3.4.16.4"/>
    </reaction>
</comment>
<evidence type="ECO:0000256" key="5">
    <source>
        <dbReference type="ARBA" id="ARBA00022679"/>
    </source>
</evidence>
<evidence type="ECO:0000256" key="13">
    <source>
        <dbReference type="ARBA" id="ARBA00023316"/>
    </source>
</evidence>
<dbReference type="InterPro" id="IPR001264">
    <property type="entry name" value="Glyco_trans_51"/>
</dbReference>
<feature type="domain" description="Glycosyl transferase family 51" evidence="19">
    <location>
        <begin position="100"/>
        <end position="277"/>
    </location>
</feature>
<evidence type="ECO:0000256" key="6">
    <source>
        <dbReference type="ARBA" id="ARBA00022692"/>
    </source>
</evidence>
<feature type="compositionally biased region" description="Acidic residues" evidence="16">
    <location>
        <begin position="878"/>
        <end position="915"/>
    </location>
</feature>
<evidence type="ECO:0000256" key="12">
    <source>
        <dbReference type="ARBA" id="ARBA00023268"/>
    </source>
</evidence>
<evidence type="ECO:0000256" key="1">
    <source>
        <dbReference type="ARBA" id="ARBA00022475"/>
    </source>
</evidence>
<keyword evidence="1" id="KW-1003">Cell membrane</keyword>
<reference evidence="20 21" key="1">
    <citation type="submission" date="2021-01" db="EMBL/GenBank/DDBJ databases">
        <title>Genomic Encyclopedia of Type Strains, Phase IV (KMG-IV): sequencing the most valuable type-strain genomes for metagenomic binning, comparative biology and taxonomic classification.</title>
        <authorList>
            <person name="Goeker M."/>
        </authorList>
    </citation>
    <scope>NUCLEOTIDE SEQUENCE [LARGE SCALE GENOMIC DNA]</scope>
    <source>
        <strain evidence="20 21">DSM 25540</strain>
    </source>
</reference>
<keyword evidence="12" id="KW-0511">Multifunctional enzyme</keyword>
<feature type="domain" description="Penicillin-binding protein transpeptidase" evidence="18">
    <location>
        <begin position="404"/>
        <end position="644"/>
    </location>
</feature>
<keyword evidence="2" id="KW-0121">Carboxypeptidase</keyword>
<evidence type="ECO:0000256" key="9">
    <source>
        <dbReference type="ARBA" id="ARBA00022984"/>
    </source>
</evidence>
<evidence type="ECO:0000256" key="15">
    <source>
        <dbReference type="ARBA" id="ARBA00049902"/>
    </source>
</evidence>
<evidence type="ECO:0000313" key="20">
    <source>
        <dbReference type="EMBL" id="MBM7631857.1"/>
    </source>
</evidence>
<dbReference type="Gene3D" id="2.60.40.10">
    <property type="entry name" value="Immunoglobulins"/>
    <property type="match status" value="1"/>
</dbReference>
<protein>
    <submittedName>
        <fullName evidence="20">Penicillin-binding protein</fullName>
    </submittedName>
</protein>
<keyword evidence="8" id="KW-0133">Cell shape</keyword>
<keyword evidence="21" id="KW-1185">Reference proteome</keyword>
<dbReference type="InterPro" id="IPR023346">
    <property type="entry name" value="Lysozyme-like_dom_sf"/>
</dbReference>
<dbReference type="SUPFAM" id="SSF56601">
    <property type="entry name" value="beta-lactamase/transpeptidase-like"/>
    <property type="match status" value="1"/>
</dbReference>
<keyword evidence="3" id="KW-0645">Protease</keyword>
<evidence type="ECO:0000256" key="8">
    <source>
        <dbReference type="ARBA" id="ARBA00022960"/>
    </source>
</evidence>
<feature type="region of interest" description="Disordered" evidence="16">
    <location>
        <begin position="869"/>
        <end position="945"/>
    </location>
</feature>
<dbReference type="InterPro" id="IPR012338">
    <property type="entry name" value="Beta-lactam/transpept-like"/>
</dbReference>
<feature type="transmembrane region" description="Helical" evidence="17">
    <location>
        <begin position="29"/>
        <end position="58"/>
    </location>
</feature>
<evidence type="ECO:0000256" key="17">
    <source>
        <dbReference type="SAM" id="Phobius"/>
    </source>
</evidence>
<keyword evidence="6 17" id="KW-0812">Transmembrane</keyword>
<dbReference type="InterPro" id="IPR036950">
    <property type="entry name" value="PBP_transglycosylase"/>
</dbReference>
<dbReference type="Gene3D" id="3.40.710.10">
    <property type="entry name" value="DD-peptidase/beta-lactamase superfamily"/>
    <property type="match status" value="1"/>
</dbReference>